<dbReference type="InterPro" id="IPR000237">
    <property type="entry name" value="GRIP_dom"/>
</dbReference>
<feature type="compositionally biased region" description="Basic and acidic residues" evidence="7">
    <location>
        <begin position="99"/>
        <end position="116"/>
    </location>
</feature>
<feature type="region of interest" description="Disordered" evidence="7">
    <location>
        <begin position="388"/>
        <end position="415"/>
    </location>
</feature>
<dbReference type="EMBL" id="LSMT01000042">
    <property type="protein sequence ID" value="PFX31015.1"/>
    <property type="molecule type" value="Genomic_DNA"/>
</dbReference>
<evidence type="ECO:0000259" key="8">
    <source>
        <dbReference type="PROSITE" id="PS50913"/>
    </source>
</evidence>
<dbReference type="GO" id="GO:0005794">
    <property type="term" value="C:Golgi apparatus"/>
    <property type="evidence" value="ECO:0007669"/>
    <property type="project" value="TreeGrafter"/>
</dbReference>
<evidence type="ECO:0000256" key="2">
    <source>
        <dbReference type="ARBA" id="ARBA00004496"/>
    </source>
</evidence>
<evidence type="ECO:0000256" key="5">
    <source>
        <dbReference type="ARBA" id="ARBA00023136"/>
    </source>
</evidence>
<feature type="compositionally biased region" description="Polar residues" evidence="7">
    <location>
        <begin position="50"/>
        <end position="60"/>
    </location>
</feature>
<dbReference type="PANTHER" id="PTHR23157">
    <property type="entry name" value="GRIP AND COILED-COIL DOMAIN-CONTAINING PROTEIN 1"/>
    <property type="match status" value="1"/>
</dbReference>
<evidence type="ECO:0000256" key="6">
    <source>
        <dbReference type="SAM" id="Coils"/>
    </source>
</evidence>
<reference evidence="10" key="1">
    <citation type="journal article" date="2017" name="bioRxiv">
        <title>Comparative analysis of the genomes of Stylophora pistillata and Acropora digitifera provides evidence for extensive differences between species of corals.</title>
        <authorList>
            <person name="Voolstra C.R."/>
            <person name="Li Y."/>
            <person name="Liew Y.J."/>
            <person name="Baumgarten S."/>
            <person name="Zoccola D."/>
            <person name="Flot J.-F."/>
            <person name="Tambutte S."/>
            <person name="Allemand D."/>
            <person name="Aranda M."/>
        </authorList>
    </citation>
    <scope>NUCLEOTIDE SEQUENCE [LARGE SCALE GENOMIC DNA]</scope>
</reference>
<dbReference type="STRING" id="50429.A0A2B4SRI8"/>
<name>A0A2B4SRI8_STYPI</name>
<keyword evidence="10" id="KW-1185">Reference proteome</keyword>
<dbReference type="SMART" id="SM00755">
    <property type="entry name" value="Grip"/>
    <property type="match status" value="1"/>
</dbReference>
<accession>A0A2B4SRI8</accession>
<evidence type="ECO:0000256" key="7">
    <source>
        <dbReference type="SAM" id="MobiDB-lite"/>
    </source>
</evidence>
<dbReference type="InterPro" id="IPR051952">
    <property type="entry name" value="Golgi-autophagy_related"/>
</dbReference>
<feature type="compositionally biased region" description="Basic and acidic residues" evidence="7">
    <location>
        <begin position="63"/>
        <end position="87"/>
    </location>
</feature>
<gene>
    <name evidence="9" type="primary">Gcc1</name>
    <name evidence="9" type="ORF">AWC38_SpisGene4221</name>
</gene>
<dbReference type="PROSITE" id="PS50913">
    <property type="entry name" value="GRIP"/>
    <property type="match status" value="1"/>
</dbReference>
<dbReference type="AlphaFoldDB" id="A0A2B4SRI8"/>
<feature type="compositionally biased region" description="Polar residues" evidence="7">
    <location>
        <begin position="388"/>
        <end position="402"/>
    </location>
</feature>
<evidence type="ECO:0000256" key="1">
    <source>
        <dbReference type="ARBA" id="ARBA00004184"/>
    </source>
</evidence>
<feature type="coiled-coil region" evidence="6">
    <location>
        <begin position="669"/>
        <end position="724"/>
    </location>
</feature>
<keyword evidence="4 6" id="KW-0175">Coiled coil</keyword>
<sequence length="775" mass="89398">MDKKSRFELIKLVEAQKEQLNRYETKLRDVVHAYKNLLQEKEAIEASVKVLTSSNTQPTKSSHRNEPTHSKDQKEVVKDENSSDKASKGVGLASPLEEDGLKKGEVLDHPLAVKDDEGNDENQLPSEKQEDTSSEHDELETLQDKISTLTTSLATVMEQKSKMEANYQADKKKMMQEQEVKVKEYAEETEKLNKNVATLEEQLQELKLRMRHEQQAREEEQNNHVLMLRELQMLLSTERSTKEDLEQQLEDAKEQIVLSKKLPGSKTEEYERQISLLQLELQGVEKRMKEAEKASTRPLPLLVQLQDEMSKMKKEHAEAVIREQKRANDAEERLRIITSLEECRVADLEVKLSELSEVVGNYEKLRLQDQQAIQKLKDRLQKLDSENATLSRQLSLDENQMPDNEKELEENETPDELKKQVFKLKGMLKIALNSCDTPMNFEELSKSELESFFANDPSHQICQQELRQLKEEFERYKVKTQALHKNKSFKELSEQLENLEILKKRNTDLEQQIEELKDQGLEKERDHKKVISNLRDQVKLLEEKHKREQEETSTVYKQRLEELERQVLNQRERTLALVAEKDSEIEILRSRSPSSSPSAENVAKTRQVFSYPRKFVEVSSGSQATLDSPQSSDADAAVHQLLSKPSGVSNSESTLVHYAQQQARREAESVAIRRQKNELEASLRDAELRGEKLIDQTNVLKEEIRKLERDRSRESANLEYLKNIVLRFMMSTSYSVKQQMITAIATVLEFSPKEARGLSNLEGLLGTDHITASAS</sequence>
<comment type="caution">
    <text evidence="9">The sequence shown here is derived from an EMBL/GenBank/DDBJ whole genome shotgun (WGS) entry which is preliminary data.</text>
</comment>
<evidence type="ECO:0000256" key="3">
    <source>
        <dbReference type="ARBA" id="ARBA00022490"/>
    </source>
</evidence>
<evidence type="ECO:0000313" key="10">
    <source>
        <dbReference type="Proteomes" id="UP000225706"/>
    </source>
</evidence>
<dbReference type="OrthoDB" id="9898580at2759"/>
<feature type="compositionally biased region" description="Basic and acidic residues" evidence="7">
    <location>
        <begin position="127"/>
        <end position="136"/>
    </location>
</feature>
<dbReference type="PANTHER" id="PTHR23157:SF25">
    <property type="entry name" value="GRIP AND COILED-COIL DOMAIN-CONTAINING PROTEIN 1"/>
    <property type="match status" value="1"/>
</dbReference>
<proteinExistence type="predicted"/>
<organism evidence="9 10">
    <name type="scientific">Stylophora pistillata</name>
    <name type="common">Smooth cauliflower coral</name>
    <dbReference type="NCBI Taxonomy" id="50429"/>
    <lineage>
        <taxon>Eukaryota</taxon>
        <taxon>Metazoa</taxon>
        <taxon>Cnidaria</taxon>
        <taxon>Anthozoa</taxon>
        <taxon>Hexacorallia</taxon>
        <taxon>Scleractinia</taxon>
        <taxon>Astrocoeniina</taxon>
        <taxon>Pocilloporidae</taxon>
        <taxon>Stylophora</taxon>
    </lineage>
</organism>
<evidence type="ECO:0000313" key="9">
    <source>
        <dbReference type="EMBL" id="PFX31015.1"/>
    </source>
</evidence>
<protein>
    <submittedName>
        <fullName evidence="9">GRIP and coiled-coil domain-containing protein 1</fullName>
    </submittedName>
</protein>
<dbReference type="Pfam" id="PF01465">
    <property type="entry name" value="GRIP"/>
    <property type="match status" value="1"/>
</dbReference>
<keyword evidence="5" id="KW-0472">Membrane</keyword>
<feature type="coiled-coil region" evidence="6">
    <location>
        <begin position="13"/>
        <end position="40"/>
    </location>
</feature>
<evidence type="ECO:0000256" key="4">
    <source>
        <dbReference type="ARBA" id="ARBA00023054"/>
    </source>
</evidence>
<keyword evidence="3" id="KW-0963">Cytoplasm</keyword>
<feature type="coiled-coil region" evidence="6">
    <location>
        <begin position="459"/>
        <end position="580"/>
    </location>
</feature>
<feature type="domain" description="GRIP" evidence="8">
    <location>
        <begin position="711"/>
        <end position="761"/>
    </location>
</feature>
<dbReference type="Gene3D" id="1.10.220.60">
    <property type="entry name" value="GRIP domain"/>
    <property type="match status" value="1"/>
</dbReference>
<comment type="subcellular location">
    <subcellularLocation>
        <location evidence="2">Cytoplasm</location>
    </subcellularLocation>
    <subcellularLocation>
        <location evidence="1">Endomembrane system</location>
        <topology evidence="1">Peripheral membrane protein</topology>
    </subcellularLocation>
</comment>
<feature type="region of interest" description="Disordered" evidence="7">
    <location>
        <begin position="49"/>
        <end position="144"/>
    </location>
</feature>
<dbReference type="Proteomes" id="UP000225706">
    <property type="component" value="Unassembled WGS sequence"/>
</dbReference>